<dbReference type="EMBL" id="CP051481">
    <property type="protein sequence ID" value="QJG67111.1"/>
    <property type="molecule type" value="Genomic_DNA"/>
</dbReference>
<evidence type="ECO:0000313" key="3">
    <source>
        <dbReference type="Proteomes" id="UP000501060"/>
    </source>
</evidence>
<keyword evidence="1" id="KW-0812">Transmembrane</keyword>
<gene>
    <name evidence="2" type="ORF">HGG69_02190</name>
</gene>
<organism evidence="2 3">
    <name type="scientific">Mycoplasma phocoenae</name>
    <dbReference type="NCBI Taxonomy" id="754517"/>
    <lineage>
        <taxon>Bacteria</taxon>
        <taxon>Bacillati</taxon>
        <taxon>Mycoplasmatota</taxon>
        <taxon>Mollicutes</taxon>
        <taxon>Mycoplasmataceae</taxon>
        <taxon>Mycoplasma</taxon>
    </lineage>
</organism>
<evidence type="ECO:0000256" key="1">
    <source>
        <dbReference type="SAM" id="Phobius"/>
    </source>
</evidence>
<keyword evidence="3" id="KW-1185">Reference proteome</keyword>
<protein>
    <recommendedName>
        <fullName evidence="4">DUF4760 domain-containing protein</fullName>
    </recommendedName>
</protein>
<dbReference type="KEGG" id="mphe:HGG69_02190"/>
<accession>A0A858U4Y3</accession>
<evidence type="ECO:0000313" key="2">
    <source>
        <dbReference type="EMBL" id="QJG67111.1"/>
    </source>
</evidence>
<dbReference type="RefSeq" id="WP_169605162.1">
    <property type="nucleotide sequence ID" value="NZ_CP051481.1"/>
</dbReference>
<name>A0A858U4Y3_9MOLU</name>
<reference evidence="2 3" key="1">
    <citation type="submission" date="2020-04" db="EMBL/GenBank/DDBJ databases">
        <title>Novel Mycoplasma species detected in Phocoena phocoena (harbor porpoise) from the USA.</title>
        <authorList>
            <person name="Volokhov D.V."/>
        </authorList>
    </citation>
    <scope>NUCLEOTIDE SEQUENCE [LARGE SCALE GENOMIC DNA]</scope>
    <source>
        <strain evidence="2 3">Phocoena C-264-GEN</strain>
    </source>
</reference>
<keyword evidence="1" id="KW-1133">Transmembrane helix</keyword>
<keyword evidence="1" id="KW-0472">Membrane</keyword>
<dbReference type="AlphaFoldDB" id="A0A858U4Y3"/>
<dbReference type="Proteomes" id="UP000501060">
    <property type="component" value="Chromosome"/>
</dbReference>
<proteinExistence type="predicted"/>
<evidence type="ECO:0008006" key="4">
    <source>
        <dbReference type="Google" id="ProtNLM"/>
    </source>
</evidence>
<feature type="transmembrane region" description="Helical" evidence="1">
    <location>
        <begin position="26"/>
        <end position="44"/>
    </location>
</feature>
<sequence length="189" mass="22481">MIETILLSDVQNPYTDDNGGFLTRNIGILLLAILLGLIFIFVVYKTIKGMYSKKKAVIAKKRQNEINKELYREYIVAICEIIRYSQKQIDDFEVSIGQYKMSEVNNGGVKLIHKLLNRDDFKDFRENDSYEDFVAKLETFTRFKPTVWKSKLLSEINYFENLESKLEKDTKYFEYQNKIRKSIEEKYYE</sequence>
<dbReference type="NCBIfam" id="NF045939">
    <property type="entry name" value="MHJ_0274_fam"/>
    <property type="match status" value="1"/>
</dbReference>